<sequence length="189" mass="20527">MSTTTIRFLVLTLSGLLLVTIPSLCAGTAAHVQEKCQPSGTVQGPRLGYPCGGCCKPGHFYLTYQCSPPVTNHTKAIMTLNEFTEGGDLGLYCDGRFHMNRELVVILSTGWYGNGKRCGRLIRIEANGSSVLAKVVDECDTVHGCDRMHDYQPPCRPNVVGASKGVWDALGIHDPEEIVGEYHISWSDA</sequence>
<dbReference type="GO" id="GO:0005576">
    <property type="term" value="C:extracellular region"/>
    <property type="evidence" value="ECO:0007669"/>
    <property type="project" value="UniProtKB-SubCell"/>
</dbReference>
<evidence type="ECO:0000256" key="2">
    <source>
        <dbReference type="ARBA" id="ARBA00005592"/>
    </source>
</evidence>
<dbReference type="SUPFAM" id="SSF50685">
    <property type="entry name" value="Barwin-like endoglucanases"/>
    <property type="match status" value="1"/>
</dbReference>
<comment type="caution">
    <text evidence="6">The sequence shown here is derived from an EMBL/GenBank/DDBJ whole genome shotgun (WGS) entry which is preliminary data.</text>
</comment>
<evidence type="ECO:0000256" key="3">
    <source>
        <dbReference type="ARBA" id="ARBA00022525"/>
    </source>
</evidence>
<dbReference type="PANTHER" id="PTHR33191:SF36">
    <property type="entry name" value="RIPENING-RELATED PROTEIN 1"/>
    <property type="match status" value="1"/>
</dbReference>
<protein>
    <submittedName>
        <fullName evidence="6">Uncharacterized protein</fullName>
    </submittedName>
</protein>
<dbReference type="Gramene" id="Dexi4B01G0005580.1">
    <property type="protein sequence ID" value="Dexi4B01G0005580.1:cds"/>
    <property type="gene ID" value="Dexi4B01G0005580"/>
</dbReference>
<evidence type="ECO:0000256" key="5">
    <source>
        <dbReference type="SAM" id="SignalP"/>
    </source>
</evidence>
<accession>A0A835KJP0</accession>
<dbReference type="Proteomes" id="UP000636709">
    <property type="component" value="Unassembled WGS sequence"/>
</dbReference>
<dbReference type="EMBL" id="JACEFO010001603">
    <property type="protein sequence ID" value="KAF8733061.1"/>
    <property type="molecule type" value="Genomic_DNA"/>
</dbReference>
<dbReference type="AlphaFoldDB" id="A0A835KJP0"/>
<dbReference type="InterPro" id="IPR039271">
    <property type="entry name" value="Kiwellin-like"/>
</dbReference>
<evidence type="ECO:0000313" key="7">
    <source>
        <dbReference type="Proteomes" id="UP000636709"/>
    </source>
</evidence>
<keyword evidence="4 5" id="KW-0732">Signal</keyword>
<evidence type="ECO:0000256" key="4">
    <source>
        <dbReference type="ARBA" id="ARBA00022729"/>
    </source>
</evidence>
<comment type="subcellular location">
    <subcellularLocation>
        <location evidence="1">Secreted</location>
    </subcellularLocation>
</comment>
<name>A0A835KJP0_9POAL</name>
<organism evidence="6 7">
    <name type="scientific">Digitaria exilis</name>
    <dbReference type="NCBI Taxonomy" id="1010633"/>
    <lineage>
        <taxon>Eukaryota</taxon>
        <taxon>Viridiplantae</taxon>
        <taxon>Streptophyta</taxon>
        <taxon>Embryophyta</taxon>
        <taxon>Tracheophyta</taxon>
        <taxon>Spermatophyta</taxon>
        <taxon>Magnoliopsida</taxon>
        <taxon>Liliopsida</taxon>
        <taxon>Poales</taxon>
        <taxon>Poaceae</taxon>
        <taxon>PACMAD clade</taxon>
        <taxon>Panicoideae</taxon>
        <taxon>Panicodae</taxon>
        <taxon>Paniceae</taxon>
        <taxon>Anthephorinae</taxon>
        <taxon>Digitaria</taxon>
    </lineage>
</organism>
<dbReference type="OrthoDB" id="406505at2759"/>
<comment type="similarity">
    <text evidence="2">Belongs to the kiwellin family.</text>
</comment>
<evidence type="ECO:0000313" key="6">
    <source>
        <dbReference type="EMBL" id="KAF8733061.1"/>
    </source>
</evidence>
<dbReference type="Pfam" id="PF24300">
    <property type="entry name" value="KWL1"/>
    <property type="match status" value="1"/>
</dbReference>
<feature type="chain" id="PRO_5032444287" evidence="5">
    <location>
        <begin position="28"/>
        <end position="189"/>
    </location>
</feature>
<reference evidence="6" key="1">
    <citation type="submission" date="2020-07" db="EMBL/GenBank/DDBJ databases">
        <title>Genome sequence and genetic diversity analysis of an under-domesticated orphan crop, white fonio (Digitaria exilis).</title>
        <authorList>
            <person name="Bennetzen J.L."/>
            <person name="Chen S."/>
            <person name="Ma X."/>
            <person name="Wang X."/>
            <person name="Yssel A.E.J."/>
            <person name="Chaluvadi S.R."/>
            <person name="Johnson M."/>
            <person name="Gangashetty P."/>
            <person name="Hamidou F."/>
            <person name="Sanogo M.D."/>
            <person name="Zwaenepoel A."/>
            <person name="Wallace J."/>
            <person name="Van De Peer Y."/>
            <person name="Van Deynze A."/>
        </authorList>
    </citation>
    <scope>NUCLEOTIDE SEQUENCE</scope>
    <source>
        <tissue evidence="6">Leaves</tissue>
    </source>
</reference>
<gene>
    <name evidence="6" type="ORF">HU200_015422</name>
</gene>
<dbReference type="PANTHER" id="PTHR33191">
    <property type="entry name" value="RIPENING-RELATED PROTEIN 2-RELATED"/>
    <property type="match status" value="1"/>
</dbReference>
<dbReference type="Gene3D" id="2.40.40.10">
    <property type="entry name" value="RlpA-like domain"/>
    <property type="match status" value="1"/>
</dbReference>
<dbReference type="CDD" id="cd22270">
    <property type="entry name" value="DPBB_kiwellin-like"/>
    <property type="match status" value="1"/>
</dbReference>
<evidence type="ECO:0000256" key="1">
    <source>
        <dbReference type="ARBA" id="ARBA00004613"/>
    </source>
</evidence>
<feature type="signal peptide" evidence="5">
    <location>
        <begin position="1"/>
        <end position="27"/>
    </location>
</feature>
<dbReference type="InterPro" id="IPR036908">
    <property type="entry name" value="RlpA-like_sf"/>
</dbReference>
<keyword evidence="3" id="KW-0964">Secreted</keyword>
<proteinExistence type="inferred from homology"/>
<keyword evidence="7" id="KW-1185">Reference proteome</keyword>